<reference evidence="2" key="1">
    <citation type="submission" date="2016-06" db="EMBL/GenBank/DDBJ databases">
        <title>Parallel loss of symbiosis genes in relatives of nitrogen-fixing non-legume Parasponia.</title>
        <authorList>
            <person name="Van Velzen R."/>
            <person name="Holmer R."/>
            <person name="Bu F."/>
            <person name="Rutten L."/>
            <person name="Van Zeijl A."/>
            <person name="Liu W."/>
            <person name="Santuari L."/>
            <person name="Cao Q."/>
            <person name="Sharma T."/>
            <person name="Shen D."/>
            <person name="Roswanjaya Y."/>
            <person name="Wardhani T."/>
            <person name="Kalhor M.S."/>
            <person name="Jansen J."/>
            <person name="Van den Hoogen J."/>
            <person name="Gungor B."/>
            <person name="Hartog M."/>
            <person name="Hontelez J."/>
            <person name="Verver J."/>
            <person name="Yang W.-C."/>
            <person name="Schijlen E."/>
            <person name="Repin R."/>
            <person name="Schilthuizen M."/>
            <person name="Schranz E."/>
            <person name="Heidstra R."/>
            <person name="Miyata K."/>
            <person name="Fedorova E."/>
            <person name="Kohlen W."/>
            <person name="Bisseling T."/>
            <person name="Smit S."/>
            <person name="Geurts R."/>
        </authorList>
    </citation>
    <scope>NUCLEOTIDE SEQUENCE [LARGE SCALE GENOMIC DNA]</scope>
    <source>
        <strain evidence="2">cv. WU1-14</strain>
    </source>
</reference>
<keyword evidence="2" id="KW-1185">Reference proteome</keyword>
<evidence type="ECO:0000313" key="2">
    <source>
        <dbReference type="Proteomes" id="UP000237105"/>
    </source>
</evidence>
<name>A0A2P5AII0_PARAD</name>
<dbReference type="AlphaFoldDB" id="A0A2P5AII0"/>
<comment type="caution">
    <text evidence="1">The sequence shown here is derived from an EMBL/GenBank/DDBJ whole genome shotgun (WGS) entry which is preliminary data.</text>
</comment>
<accession>A0A2P5AII0</accession>
<dbReference type="EMBL" id="JXTB01000574">
    <property type="protein sequence ID" value="PON36323.1"/>
    <property type="molecule type" value="Genomic_DNA"/>
</dbReference>
<gene>
    <name evidence="1" type="ORF">PanWU01x14_329210</name>
</gene>
<protein>
    <submittedName>
        <fullName evidence="1">Uncharacterized protein</fullName>
    </submittedName>
</protein>
<organism evidence="1 2">
    <name type="scientific">Parasponia andersonii</name>
    <name type="common">Sponia andersonii</name>
    <dbReference type="NCBI Taxonomy" id="3476"/>
    <lineage>
        <taxon>Eukaryota</taxon>
        <taxon>Viridiplantae</taxon>
        <taxon>Streptophyta</taxon>
        <taxon>Embryophyta</taxon>
        <taxon>Tracheophyta</taxon>
        <taxon>Spermatophyta</taxon>
        <taxon>Magnoliopsida</taxon>
        <taxon>eudicotyledons</taxon>
        <taxon>Gunneridae</taxon>
        <taxon>Pentapetalae</taxon>
        <taxon>rosids</taxon>
        <taxon>fabids</taxon>
        <taxon>Rosales</taxon>
        <taxon>Cannabaceae</taxon>
        <taxon>Parasponia</taxon>
    </lineage>
</organism>
<dbReference type="Proteomes" id="UP000237105">
    <property type="component" value="Unassembled WGS sequence"/>
</dbReference>
<evidence type="ECO:0000313" key="1">
    <source>
        <dbReference type="EMBL" id="PON36323.1"/>
    </source>
</evidence>
<sequence>MFSHCGSGKISTLRLPGLLVSGETSLVVADSDNGVVCLSEYSTKTTIYLWNPATGEVKKLPSPNYGGISTFDSDQFMNQ</sequence>
<dbReference type="OrthoDB" id="1071894at2759"/>
<proteinExistence type="predicted"/>